<dbReference type="RefSeq" id="WP_114917067.1">
    <property type="nucleotide sequence ID" value="NZ_CP024848.1"/>
</dbReference>
<reference evidence="8" key="1">
    <citation type="submission" date="2017-11" db="EMBL/GenBank/DDBJ databases">
        <authorList>
            <person name="Zhu W."/>
        </authorList>
    </citation>
    <scope>NUCLEOTIDE SEQUENCE [LARGE SCALE GENOMIC DNA]</scope>
    <source>
        <strain evidence="8">160</strain>
    </source>
</reference>
<evidence type="ECO:0000256" key="2">
    <source>
        <dbReference type="ARBA" id="ARBA00022475"/>
    </source>
</evidence>
<keyword evidence="3 6" id="KW-0812">Transmembrane</keyword>
<dbReference type="Proteomes" id="UP000253908">
    <property type="component" value="Chromosome"/>
</dbReference>
<organism evidence="7 8">
    <name type="scientific">Oceanobacillus zhaokaii</name>
    <dbReference type="NCBI Taxonomy" id="2052660"/>
    <lineage>
        <taxon>Bacteria</taxon>
        <taxon>Bacillati</taxon>
        <taxon>Bacillota</taxon>
        <taxon>Bacilli</taxon>
        <taxon>Bacillales</taxon>
        <taxon>Bacillaceae</taxon>
        <taxon>Oceanobacillus</taxon>
    </lineage>
</organism>
<dbReference type="InterPro" id="IPR010343">
    <property type="entry name" value="ArAE_1"/>
</dbReference>
<accession>A0A345PIF1</accession>
<keyword evidence="5 6" id="KW-0472">Membrane</keyword>
<dbReference type="KEGG" id="ocn:CUC15_12960"/>
<dbReference type="GO" id="GO:0005886">
    <property type="term" value="C:plasma membrane"/>
    <property type="evidence" value="ECO:0007669"/>
    <property type="project" value="UniProtKB-SubCell"/>
</dbReference>
<comment type="subcellular location">
    <subcellularLocation>
        <location evidence="1">Cell membrane</location>
        <topology evidence="1">Multi-pass membrane protein</topology>
    </subcellularLocation>
</comment>
<evidence type="ECO:0000256" key="3">
    <source>
        <dbReference type="ARBA" id="ARBA00022692"/>
    </source>
</evidence>
<keyword evidence="2" id="KW-1003">Cell membrane</keyword>
<sequence>MEFNIGPRMVKTGLAVTLTLIITGMLGLKLEIVAAIAAVIAMQPSIMRTYDYLKEVVISNSVGSVFAILGTLLLGNHPLSVGAVVIISIAINIKLGLNKTVSLTVLTIVTLMLANGAGEGISILYIVQRLSLVTIGVLSALITNVLVFPPDHQKNLFKIIKKASEKTNFLLRVIPNETMNVPQMKEEDQQIEKLINDAKNYYEIISDERNSLIIKNKLSFLRNIIIYKHMIQVLIKKHTLIIELEKNMKEIETIQEHKAYLINKLVKEINNYSENIVLLYENKIILDKDLQKETKAAMQVTINNLIEELQGSEFDKWTFVFPIANSIVELFFELDKLERLVRIKEAKENKN</sequence>
<gene>
    <name evidence="7" type="ORF">CUC15_12960</name>
</gene>
<feature type="transmembrane region" description="Helical" evidence="6">
    <location>
        <begin position="12"/>
        <end position="40"/>
    </location>
</feature>
<dbReference type="AlphaFoldDB" id="A0A345PIF1"/>
<dbReference type="PANTHER" id="PTHR40064">
    <property type="entry name" value="MEMBRANE PROTEIN-RELATED"/>
    <property type="match status" value="1"/>
</dbReference>
<dbReference type="PANTHER" id="PTHR40064:SF1">
    <property type="entry name" value="MEMBRANE PROTEIN"/>
    <property type="match status" value="1"/>
</dbReference>
<evidence type="ECO:0000256" key="5">
    <source>
        <dbReference type="ARBA" id="ARBA00023136"/>
    </source>
</evidence>
<evidence type="ECO:0000256" key="6">
    <source>
        <dbReference type="SAM" id="Phobius"/>
    </source>
</evidence>
<proteinExistence type="predicted"/>
<evidence type="ECO:0000256" key="1">
    <source>
        <dbReference type="ARBA" id="ARBA00004651"/>
    </source>
</evidence>
<dbReference type="InterPro" id="IPR052984">
    <property type="entry name" value="UPF0421"/>
</dbReference>
<feature type="transmembrane region" description="Helical" evidence="6">
    <location>
        <begin position="79"/>
        <end position="97"/>
    </location>
</feature>
<keyword evidence="4 6" id="KW-1133">Transmembrane helix</keyword>
<dbReference type="EMBL" id="CP024848">
    <property type="protein sequence ID" value="AXI09781.1"/>
    <property type="molecule type" value="Genomic_DNA"/>
</dbReference>
<evidence type="ECO:0008006" key="9">
    <source>
        <dbReference type="Google" id="ProtNLM"/>
    </source>
</evidence>
<feature type="transmembrane region" description="Helical" evidence="6">
    <location>
        <begin position="132"/>
        <end position="149"/>
    </location>
</feature>
<keyword evidence="8" id="KW-1185">Reference proteome</keyword>
<feature type="transmembrane region" description="Helical" evidence="6">
    <location>
        <begin position="104"/>
        <end position="126"/>
    </location>
</feature>
<dbReference type="OrthoDB" id="1653617at2"/>
<feature type="transmembrane region" description="Helical" evidence="6">
    <location>
        <begin position="52"/>
        <end position="73"/>
    </location>
</feature>
<name>A0A345PIF1_9BACI</name>
<evidence type="ECO:0000313" key="7">
    <source>
        <dbReference type="EMBL" id="AXI09781.1"/>
    </source>
</evidence>
<evidence type="ECO:0000256" key="4">
    <source>
        <dbReference type="ARBA" id="ARBA00022989"/>
    </source>
</evidence>
<protein>
    <recommendedName>
        <fullName evidence="9">Aromatic acid exporter family protein</fullName>
    </recommendedName>
</protein>
<dbReference type="Pfam" id="PF06081">
    <property type="entry name" value="ArAE_1"/>
    <property type="match status" value="1"/>
</dbReference>
<evidence type="ECO:0000313" key="8">
    <source>
        <dbReference type="Proteomes" id="UP000253908"/>
    </source>
</evidence>